<sequence>MGRDDLAEPKRVETAALAWLEHHSERPDAQFVLGPLLGRDDLAEPKRVETAALAWLERHSERPDAQFVLGPLLGRDDLAEPKRVETAALAWLEHHSELPNAQFVLSPMVPRRTFTNREVLLRLFVQWCNANYSLKNVTFPNSRQWLKYWIDEVIRPRFEDDGGALTPAAADAFTVRMIPDNRTGIAAALIDDLLVDWLSWPGSMRSALPRSIQNPTIPSRVASLIRVERLQAASPAVVRFQTWIGAWDEPIRSNASALARVPGDL</sequence>
<dbReference type="Proteomes" id="UP000727993">
    <property type="component" value="Unassembled WGS sequence"/>
</dbReference>
<gene>
    <name evidence="1" type="ORF">IPN02_10990</name>
</gene>
<dbReference type="AlphaFoldDB" id="A0A936NBQ4"/>
<accession>A0A936NBQ4</accession>
<protein>
    <submittedName>
        <fullName evidence="1">Uncharacterized protein</fullName>
    </submittedName>
</protein>
<evidence type="ECO:0000313" key="2">
    <source>
        <dbReference type="Proteomes" id="UP000727993"/>
    </source>
</evidence>
<dbReference type="EMBL" id="JADJZA010000007">
    <property type="protein sequence ID" value="MBK9297333.1"/>
    <property type="molecule type" value="Genomic_DNA"/>
</dbReference>
<organism evidence="1 2">
    <name type="scientific">Candidatus Neomicrothrix subdominans</name>
    <dbReference type="NCBI Taxonomy" id="2954438"/>
    <lineage>
        <taxon>Bacteria</taxon>
        <taxon>Bacillati</taxon>
        <taxon>Actinomycetota</taxon>
        <taxon>Acidimicrobiia</taxon>
        <taxon>Acidimicrobiales</taxon>
        <taxon>Microthrixaceae</taxon>
        <taxon>Candidatus Neomicrothrix</taxon>
    </lineage>
</organism>
<evidence type="ECO:0000313" key="1">
    <source>
        <dbReference type="EMBL" id="MBK9297333.1"/>
    </source>
</evidence>
<comment type="caution">
    <text evidence="1">The sequence shown here is derived from an EMBL/GenBank/DDBJ whole genome shotgun (WGS) entry which is preliminary data.</text>
</comment>
<name>A0A936NBQ4_9ACTN</name>
<reference evidence="1 2" key="1">
    <citation type="submission" date="2020-10" db="EMBL/GenBank/DDBJ databases">
        <title>Connecting structure to function with the recovery of over 1000 high-quality activated sludge metagenome-assembled genomes encoding full-length rRNA genes using long-read sequencing.</title>
        <authorList>
            <person name="Singleton C.M."/>
            <person name="Petriglieri F."/>
            <person name="Kristensen J.M."/>
            <person name="Kirkegaard R.H."/>
            <person name="Michaelsen T.Y."/>
            <person name="Andersen M.H."/>
            <person name="Karst S.M."/>
            <person name="Dueholm M.S."/>
            <person name="Nielsen P.H."/>
            <person name="Albertsen M."/>
        </authorList>
    </citation>
    <scope>NUCLEOTIDE SEQUENCE [LARGE SCALE GENOMIC DNA]</scope>
    <source>
        <strain evidence="1">Lyne_18-Q3-R50-59_MAXAC.006</strain>
    </source>
</reference>
<proteinExistence type="predicted"/>